<reference evidence="2 3" key="1">
    <citation type="submission" date="2020-07" db="EMBL/GenBank/DDBJ databases">
        <title>Sequencing the genomes of 1000 actinobacteria strains.</title>
        <authorList>
            <person name="Klenk H.-P."/>
        </authorList>
    </citation>
    <scope>NUCLEOTIDE SEQUENCE [LARGE SCALE GENOMIC DNA]</scope>
    <source>
        <strain evidence="2 3">DSM 7487</strain>
    </source>
</reference>
<evidence type="ECO:0000259" key="1">
    <source>
        <dbReference type="SMART" id="SM00824"/>
    </source>
</evidence>
<evidence type="ECO:0000313" key="2">
    <source>
        <dbReference type="EMBL" id="NYD24154.1"/>
    </source>
</evidence>
<dbReference type="InterPro" id="IPR029058">
    <property type="entry name" value="AB_hydrolase_fold"/>
</dbReference>
<dbReference type="GO" id="GO:0016020">
    <property type="term" value="C:membrane"/>
    <property type="evidence" value="ECO:0007669"/>
    <property type="project" value="TreeGrafter"/>
</dbReference>
<keyword evidence="3" id="KW-1185">Reference proteome</keyword>
<dbReference type="InterPro" id="IPR050266">
    <property type="entry name" value="AB_hydrolase_sf"/>
</dbReference>
<dbReference type="InterPro" id="IPR000073">
    <property type="entry name" value="AB_hydrolase_1"/>
</dbReference>
<dbReference type="RefSeq" id="WP_179754362.1">
    <property type="nucleotide sequence ID" value="NZ_BAAAGN010000030.1"/>
</dbReference>
<evidence type="ECO:0000313" key="3">
    <source>
        <dbReference type="Proteomes" id="UP000521922"/>
    </source>
</evidence>
<accession>A0A7Y9DP35</accession>
<comment type="caution">
    <text evidence="2">The sequence shown here is derived from an EMBL/GenBank/DDBJ whole genome shotgun (WGS) entry which is preliminary data.</text>
</comment>
<dbReference type="SUPFAM" id="SSF53474">
    <property type="entry name" value="alpha/beta-Hydrolases"/>
    <property type="match status" value="1"/>
</dbReference>
<organism evidence="2 3">
    <name type="scientific">Kineococcus aurantiacus</name>
    <dbReference type="NCBI Taxonomy" id="37633"/>
    <lineage>
        <taxon>Bacteria</taxon>
        <taxon>Bacillati</taxon>
        <taxon>Actinomycetota</taxon>
        <taxon>Actinomycetes</taxon>
        <taxon>Kineosporiales</taxon>
        <taxon>Kineosporiaceae</taxon>
        <taxon>Kineococcus</taxon>
    </lineage>
</organism>
<dbReference type="PANTHER" id="PTHR43798">
    <property type="entry name" value="MONOACYLGLYCEROL LIPASE"/>
    <property type="match status" value="1"/>
</dbReference>
<dbReference type="GO" id="GO:0003824">
    <property type="term" value="F:catalytic activity"/>
    <property type="evidence" value="ECO:0007669"/>
    <property type="project" value="UniProtKB-ARBA"/>
</dbReference>
<dbReference type="PANTHER" id="PTHR43798:SF33">
    <property type="entry name" value="HYDROLASE, PUTATIVE (AFU_ORTHOLOGUE AFUA_2G14860)-RELATED"/>
    <property type="match status" value="1"/>
</dbReference>
<name>A0A7Y9DP35_9ACTN</name>
<dbReference type="EMBL" id="JACCBB010000001">
    <property type="protein sequence ID" value="NYD24154.1"/>
    <property type="molecule type" value="Genomic_DNA"/>
</dbReference>
<sequence>MTALVLVPGIGCDTTQFGRLLPGLGGFDVHPLDLPGHHGTPALPAATLDAVAERVAGQVAEQVAGRVPGGAVLVGHSTGGVVGLVVAARHPGLLSGLVLLDANLPVTPDALARKVARSREVLAPGWREVLEDSMRTSWGPREPELREEVVAGVLATPGAAVRRLWHDVLALDPAPLLAALQVPALYVRPSREVDLAALHALNPRVRGADLHALAAGHWPHLTEPAAVLGALRAFLDGALPRG</sequence>
<gene>
    <name evidence="2" type="ORF">BJ968_003694</name>
</gene>
<dbReference type="AlphaFoldDB" id="A0A7Y9DP35"/>
<dbReference type="InterPro" id="IPR020802">
    <property type="entry name" value="TesA-like"/>
</dbReference>
<dbReference type="SMART" id="SM00824">
    <property type="entry name" value="PKS_TE"/>
    <property type="match status" value="1"/>
</dbReference>
<protein>
    <submittedName>
        <fullName evidence="2">Pimeloyl-ACP methyl ester carboxylesterase</fullName>
    </submittedName>
</protein>
<proteinExistence type="predicted"/>
<dbReference type="Pfam" id="PF12697">
    <property type="entry name" value="Abhydrolase_6"/>
    <property type="match status" value="1"/>
</dbReference>
<dbReference type="Gene3D" id="3.40.50.1820">
    <property type="entry name" value="alpha/beta hydrolase"/>
    <property type="match status" value="1"/>
</dbReference>
<dbReference type="Proteomes" id="UP000521922">
    <property type="component" value="Unassembled WGS sequence"/>
</dbReference>
<feature type="domain" description="Thioesterase TesA-like" evidence="1">
    <location>
        <begin position="5"/>
        <end position="169"/>
    </location>
</feature>